<dbReference type="VEuPathDB" id="CryptoDB:Vbra_18686"/>
<gene>
    <name evidence="4" type="ORF">Vbra_18686</name>
</gene>
<dbReference type="InterPro" id="IPR018609">
    <property type="entry name" value="Bud13"/>
</dbReference>
<sequence length="514" mass="57692">MTSTSSKLDYLKKYMSKSSSVADGTADVIASAKKKKKKRPKEDPSSAFLTIRDETADLPAPKAKKARRLPLPDDLPDTSNLIHEGDEDAPALAEDHIDPALLAEIRQRGGADIPLDEEDEGVARRFKQSQQARKEPPPPSAQEERAAAMAQLFPGGRKAVIHEEPSVKKEREYPFPVPTKEEPDDDDDDLSPPRRPPPAPSSDRDGDLSPPRRPPADQDGDLTPPRRPVVIKTEPDEEGDLSPPRRPMAADNDGDLSPPRKPMEDADGGLTPPRRQMVDDEGDLDLERPVQGGEGENEGEGRERMADGAVAGLVSGRELREEAEKLRQRQEAEFAAADAEALGKGAAVRYRDKEGREIGQKEWEKLNQKKKKRPREPAQHLEWGAGLVQRDEKKRTEEEERVLGQQPLARYEIDSSYDAVLRERERWDDPLRGKLDKADNEDDNKDTTTKTQTAVRKARPKCRFPAPPNRYGISPGYRWDGVVRGNGFEDKFLQAKNRRKWEAEQGYKWSIEEM</sequence>
<evidence type="ECO:0000256" key="1">
    <source>
        <dbReference type="ARBA" id="ARBA00011069"/>
    </source>
</evidence>
<feature type="compositionally biased region" description="Basic and acidic residues" evidence="3">
    <location>
        <begin position="389"/>
        <end position="402"/>
    </location>
</feature>
<dbReference type="EMBL" id="CDMY01000831">
    <property type="protein sequence ID" value="CEM34664.1"/>
    <property type="molecule type" value="Genomic_DNA"/>
</dbReference>
<feature type="compositionally biased region" description="Basic and acidic residues" evidence="3">
    <location>
        <begin position="349"/>
        <end position="367"/>
    </location>
</feature>
<feature type="compositionally biased region" description="Basic and acidic residues" evidence="3">
    <location>
        <begin position="160"/>
        <end position="173"/>
    </location>
</feature>
<accession>A0A0G4GUW4</accession>
<feature type="region of interest" description="Disordered" evidence="3">
    <location>
        <begin position="31"/>
        <end position="310"/>
    </location>
</feature>
<dbReference type="PhylomeDB" id="A0A0G4GUW4"/>
<dbReference type="GO" id="GO:0070274">
    <property type="term" value="C:RES complex"/>
    <property type="evidence" value="ECO:0007669"/>
    <property type="project" value="TreeGrafter"/>
</dbReference>
<evidence type="ECO:0000256" key="3">
    <source>
        <dbReference type="SAM" id="MobiDB-lite"/>
    </source>
</evidence>
<dbReference type="InterPro" id="IPR051112">
    <property type="entry name" value="CWC26_splicing_factor"/>
</dbReference>
<dbReference type="STRING" id="1169540.A0A0G4GUW4"/>
<feature type="region of interest" description="Disordered" evidence="3">
    <location>
        <begin position="428"/>
        <end position="470"/>
    </location>
</feature>
<evidence type="ECO:0000313" key="5">
    <source>
        <dbReference type="Proteomes" id="UP000041254"/>
    </source>
</evidence>
<dbReference type="PANTHER" id="PTHR31809:SF0">
    <property type="entry name" value="BUD13 HOMOLOG"/>
    <property type="match status" value="1"/>
</dbReference>
<reference evidence="4 5" key="1">
    <citation type="submission" date="2014-11" db="EMBL/GenBank/DDBJ databases">
        <authorList>
            <person name="Zhu J."/>
            <person name="Qi W."/>
            <person name="Song R."/>
        </authorList>
    </citation>
    <scope>NUCLEOTIDE SEQUENCE [LARGE SCALE GENOMIC DNA]</scope>
</reference>
<evidence type="ECO:0008006" key="6">
    <source>
        <dbReference type="Google" id="ProtNLM"/>
    </source>
</evidence>
<feature type="compositionally biased region" description="Basic and acidic residues" evidence="3">
    <location>
        <begin position="132"/>
        <end position="146"/>
    </location>
</feature>
<dbReference type="GO" id="GO:0003723">
    <property type="term" value="F:RNA binding"/>
    <property type="evidence" value="ECO:0007669"/>
    <property type="project" value="TreeGrafter"/>
</dbReference>
<organism evidence="4 5">
    <name type="scientific">Vitrella brassicaformis (strain CCMP3155)</name>
    <dbReference type="NCBI Taxonomy" id="1169540"/>
    <lineage>
        <taxon>Eukaryota</taxon>
        <taxon>Sar</taxon>
        <taxon>Alveolata</taxon>
        <taxon>Colpodellida</taxon>
        <taxon>Vitrellaceae</taxon>
        <taxon>Vitrella</taxon>
    </lineage>
</organism>
<dbReference type="OrthoDB" id="6022at2759"/>
<dbReference type="GO" id="GO:0005684">
    <property type="term" value="C:U2-type spliceosomal complex"/>
    <property type="evidence" value="ECO:0007669"/>
    <property type="project" value="TreeGrafter"/>
</dbReference>
<feature type="coiled-coil region" evidence="2">
    <location>
        <begin position="313"/>
        <end position="340"/>
    </location>
</feature>
<feature type="compositionally biased region" description="Basic and acidic residues" evidence="3">
    <location>
        <begin position="428"/>
        <end position="438"/>
    </location>
</feature>
<evidence type="ECO:0000256" key="2">
    <source>
        <dbReference type="SAM" id="Coils"/>
    </source>
</evidence>
<keyword evidence="2" id="KW-0175">Coiled coil</keyword>
<evidence type="ECO:0000313" key="4">
    <source>
        <dbReference type="EMBL" id="CEM34664.1"/>
    </source>
</evidence>
<comment type="similarity">
    <text evidence="1">Belongs to the CWC26 family.</text>
</comment>
<dbReference type="AlphaFoldDB" id="A0A0G4GUW4"/>
<dbReference type="OMA" id="EIEHEMS"/>
<dbReference type="Pfam" id="PF09736">
    <property type="entry name" value="Bud13"/>
    <property type="match status" value="1"/>
</dbReference>
<dbReference type="Proteomes" id="UP000041254">
    <property type="component" value="Unassembled WGS sequence"/>
</dbReference>
<proteinExistence type="inferred from homology"/>
<name>A0A0G4GUW4_VITBC</name>
<keyword evidence="5" id="KW-1185">Reference proteome</keyword>
<dbReference type="InParanoid" id="A0A0G4GUW4"/>
<dbReference type="GO" id="GO:0000398">
    <property type="term" value="P:mRNA splicing, via spliceosome"/>
    <property type="evidence" value="ECO:0007669"/>
    <property type="project" value="TreeGrafter"/>
</dbReference>
<feature type="region of interest" description="Disordered" evidence="3">
    <location>
        <begin position="342"/>
        <end position="408"/>
    </location>
</feature>
<dbReference type="PANTHER" id="PTHR31809">
    <property type="entry name" value="BUD13 HOMOLOG"/>
    <property type="match status" value="1"/>
</dbReference>
<protein>
    <recommendedName>
        <fullName evidence="6">Pre-mRNA-splicing factor CWC26</fullName>
    </recommendedName>
</protein>